<gene>
    <name evidence="3" type="ORF">OXH18_19255</name>
</gene>
<keyword evidence="1" id="KW-0472">Membrane</keyword>
<feature type="domain" description="Anti-sigma K factor RskA C-terminal" evidence="2">
    <location>
        <begin position="109"/>
        <end position="247"/>
    </location>
</feature>
<keyword evidence="4" id="KW-1185">Reference proteome</keyword>
<evidence type="ECO:0000256" key="1">
    <source>
        <dbReference type="SAM" id="Phobius"/>
    </source>
</evidence>
<evidence type="ECO:0000313" key="4">
    <source>
        <dbReference type="Proteomes" id="UP001163152"/>
    </source>
</evidence>
<dbReference type="GO" id="GO:0016989">
    <property type="term" value="F:sigma factor antagonist activity"/>
    <property type="evidence" value="ECO:0007669"/>
    <property type="project" value="TreeGrafter"/>
</dbReference>
<dbReference type="InterPro" id="IPR051474">
    <property type="entry name" value="Anti-sigma-K/W_factor"/>
</dbReference>
<reference evidence="3" key="1">
    <citation type="submission" date="2022-12" db="EMBL/GenBank/DDBJ databases">
        <title>Polyphasic identification of a Novel Hot-Spring Cyanobacterium Ocullathermofonsia sinensis gen nov. sp. nov. and Genomic Insights on its Adaptations to the Thermal Habitat.</title>
        <authorList>
            <person name="Daroch M."/>
            <person name="Tang J."/>
            <person name="Jiang Y."/>
        </authorList>
    </citation>
    <scope>NUCLEOTIDE SEQUENCE</scope>
    <source>
        <strain evidence="3">PKUAC-SCTA174</strain>
    </source>
</reference>
<dbReference type="Proteomes" id="UP001163152">
    <property type="component" value="Chromosome"/>
</dbReference>
<dbReference type="PANTHER" id="PTHR37461:SF1">
    <property type="entry name" value="ANTI-SIGMA-K FACTOR RSKA"/>
    <property type="match status" value="1"/>
</dbReference>
<feature type="transmembrane region" description="Helical" evidence="1">
    <location>
        <begin position="104"/>
        <end position="121"/>
    </location>
</feature>
<keyword evidence="1" id="KW-0812">Transmembrane</keyword>
<keyword evidence="1" id="KW-1133">Transmembrane helix</keyword>
<dbReference type="RefSeq" id="WP_268609051.1">
    <property type="nucleotide sequence ID" value="NZ_CP113797.1"/>
</dbReference>
<sequence>MTHSSHPEYGSEQWPEYWQELMAGYALGNLSSDEAEELQQLLNTHPALIVELDRFQAVLNLVPYALPDPKLPPSLRDNLLEAVRSGDTNHRVHSPYKASSRFSLVRMGGAVAAVLVLALAIDNYRLRQTIRSNDAIIASLQQPNAQVFALQGTENARDARGRLVVDPDNQSAIVLVQNLPPLPTGEAYRLWALADGDTQPVYCGEFNLPSSQSTAQWKMPTNACSANVSQMLITAESTAAPPVPAGPLVLRSDG</sequence>
<accession>A0A9E8ZCF2</accession>
<dbReference type="GO" id="GO:0006417">
    <property type="term" value="P:regulation of translation"/>
    <property type="evidence" value="ECO:0007669"/>
    <property type="project" value="TreeGrafter"/>
</dbReference>
<dbReference type="InterPro" id="IPR018764">
    <property type="entry name" value="RskA_C"/>
</dbReference>
<dbReference type="EMBL" id="CP113797">
    <property type="protein sequence ID" value="WAL59292.1"/>
    <property type="molecule type" value="Genomic_DNA"/>
</dbReference>
<dbReference type="Pfam" id="PF10099">
    <property type="entry name" value="RskA_C"/>
    <property type="match status" value="1"/>
</dbReference>
<evidence type="ECO:0000259" key="2">
    <source>
        <dbReference type="Pfam" id="PF10099"/>
    </source>
</evidence>
<dbReference type="GO" id="GO:0005886">
    <property type="term" value="C:plasma membrane"/>
    <property type="evidence" value="ECO:0007669"/>
    <property type="project" value="InterPro"/>
</dbReference>
<organism evidence="3 4">
    <name type="scientific">Thermocoleostomius sinensis A174</name>
    <dbReference type="NCBI Taxonomy" id="2016057"/>
    <lineage>
        <taxon>Bacteria</taxon>
        <taxon>Bacillati</taxon>
        <taxon>Cyanobacteriota</taxon>
        <taxon>Cyanophyceae</taxon>
        <taxon>Oculatellales</taxon>
        <taxon>Oculatellaceae</taxon>
        <taxon>Thermocoleostomius</taxon>
    </lineage>
</organism>
<dbReference type="AlphaFoldDB" id="A0A9E8ZCF2"/>
<proteinExistence type="predicted"/>
<dbReference type="KEGG" id="tsin:OXH18_19255"/>
<protein>
    <submittedName>
        <fullName evidence="3">Anti-sigma factor</fullName>
    </submittedName>
</protein>
<name>A0A9E8ZCF2_9CYAN</name>
<evidence type="ECO:0000313" key="3">
    <source>
        <dbReference type="EMBL" id="WAL59292.1"/>
    </source>
</evidence>
<dbReference type="PANTHER" id="PTHR37461">
    <property type="entry name" value="ANTI-SIGMA-K FACTOR RSKA"/>
    <property type="match status" value="1"/>
</dbReference>